<dbReference type="GO" id="GO:0043625">
    <property type="term" value="C:delta DNA polymerase complex"/>
    <property type="evidence" value="ECO:0007669"/>
    <property type="project" value="TreeGrafter"/>
</dbReference>
<dbReference type="AlphaFoldDB" id="A0AAN4YE94"/>
<gene>
    <name evidence="3" type="ORF">Aory04_000116400</name>
</gene>
<organism evidence="3 4">
    <name type="scientific">Aspergillus oryzae</name>
    <name type="common">Yellow koji mold</name>
    <dbReference type="NCBI Taxonomy" id="5062"/>
    <lineage>
        <taxon>Eukaryota</taxon>
        <taxon>Fungi</taxon>
        <taxon>Dikarya</taxon>
        <taxon>Ascomycota</taxon>
        <taxon>Pezizomycotina</taxon>
        <taxon>Eurotiomycetes</taxon>
        <taxon>Eurotiomycetidae</taxon>
        <taxon>Eurotiales</taxon>
        <taxon>Aspergillaceae</taxon>
        <taxon>Aspergillus</taxon>
        <taxon>Aspergillus subgen. Circumdati</taxon>
    </lineage>
</organism>
<dbReference type="PANTHER" id="PTHR10416">
    <property type="entry name" value="DNA POLYMERASE DELTA SUBUNIT 2"/>
    <property type="match status" value="1"/>
</dbReference>
<dbReference type="Gene3D" id="3.60.21.50">
    <property type="match status" value="1"/>
</dbReference>
<dbReference type="InterPro" id="IPR024826">
    <property type="entry name" value="DNA_pol_delta/II_ssu"/>
</dbReference>
<reference evidence="3" key="1">
    <citation type="submission" date="2023-04" db="EMBL/GenBank/DDBJ databases">
        <title>Aspergillus oryzae NBRC 4228.</title>
        <authorList>
            <person name="Ichikawa N."/>
            <person name="Sato H."/>
            <person name="Tonouchi N."/>
        </authorList>
    </citation>
    <scope>NUCLEOTIDE SEQUENCE</scope>
    <source>
        <strain evidence="3">NBRC 4228</strain>
    </source>
</reference>
<dbReference type="Proteomes" id="UP001165205">
    <property type="component" value="Unassembled WGS sequence"/>
</dbReference>
<dbReference type="EMBL" id="BSYA01000007">
    <property type="protein sequence ID" value="GMG23787.1"/>
    <property type="molecule type" value="Genomic_DNA"/>
</dbReference>
<evidence type="ECO:0000256" key="2">
    <source>
        <dbReference type="ARBA" id="ARBA00022705"/>
    </source>
</evidence>
<name>A0AAN4YE94_ASPOZ</name>
<dbReference type="GO" id="GO:0006271">
    <property type="term" value="P:DNA strand elongation involved in DNA replication"/>
    <property type="evidence" value="ECO:0007669"/>
    <property type="project" value="TreeGrafter"/>
</dbReference>
<dbReference type="PANTHER" id="PTHR10416:SF0">
    <property type="entry name" value="DNA POLYMERASE DELTA SUBUNIT 2"/>
    <property type="match status" value="1"/>
</dbReference>
<sequence>MEACPHIFFAGNQPQFKTAVIEGDAPLKLNGTDTEMTGTNNNISGPRVRLLSIPTFKETGELVLVDAETLEVEVVKFGTYAGQQEKQ</sequence>
<evidence type="ECO:0000313" key="4">
    <source>
        <dbReference type="Proteomes" id="UP001165205"/>
    </source>
</evidence>
<evidence type="ECO:0000313" key="3">
    <source>
        <dbReference type="EMBL" id="GMG23787.1"/>
    </source>
</evidence>
<accession>A0AAN4YE94</accession>
<comment type="caution">
    <text evidence="3">The sequence shown here is derived from an EMBL/GenBank/DDBJ whole genome shotgun (WGS) entry which is preliminary data.</text>
</comment>
<protein>
    <submittedName>
        <fullName evidence="3">Unnamed protein product</fullName>
    </submittedName>
</protein>
<proteinExistence type="inferred from homology"/>
<keyword evidence="2" id="KW-0235">DNA replication</keyword>
<comment type="similarity">
    <text evidence="1">Belongs to the DNA polymerase delta/II small subunit family.</text>
</comment>
<evidence type="ECO:0000256" key="1">
    <source>
        <dbReference type="ARBA" id="ARBA00006035"/>
    </source>
</evidence>